<dbReference type="HOGENOM" id="CLU_3067639_0_0_6"/>
<organism evidence="2 3">
    <name type="scientific">Xanthomonas oryzae pv. oryzicola (strain BLS256)</name>
    <dbReference type="NCBI Taxonomy" id="383407"/>
    <lineage>
        <taxon>Bacteria</taxon>
        <taxon>Pseudomonadati</taxon>
        <taxon>Pseudomonadota</taxon>
        <taxon>Gammaproteobacteria</taxon>
        <taxon>Lysobacterales</taxon>
        <taxon>Lysobacteraceae</taxon>
        <taxon>Xanthomonas</taxon>
    </lineage>
</organism>
<evidence type="ECO:0000256" key="1">
    <source>
        <dbReference type="SAM" id="MobiDB-lite"/>
    </source>
</evidence>
<evidence type="ECO:0000313" key="3">
    <source>
        <dbReference type="Proteomes" id="UP000008851"/>
    </source>
</evidence>
<protein>
    <submittedName>
        <fullName evidence="2">Uncharacterized protein</fullName>
    </submittedName>
</protein>
<sequence>MTDPGAGNPTTRAQVTGPGRPEPSAICCLQAPHTAPRGCRCRVPPRTDTACHC</sequence>
<proteinExistence type="predicted"/>
<feature type="region of interest" description="Disordered" evidence="1">
    <location>
        <begin position="1"/>
        <end position="21"/>
    </location>
</feature>
<reference evidence="2 3" key="1">
    <citation type="journal article" date="2011" name="J. Bacteriol.">
        <title>Two new complete genome sequences offer insight into host and tissue specificity of plant pathogenic Xanthomonas spp.</title>
        <authorList>
            <person name="Bogdanove A.J."/>
            <person name="Koebnik R."/>
            <person name="Lu H."/>
            <person name="Furutani A."/>
            <person name="Angiuoli S.V."/>
            <person name="Patil P.B."/>
            <person name="Van Sluys M.A."/>
            <person name="Ryan R.P."/>
            <person name="Meyer D.F."/>
            <person name="Han S.W."/>
            <person name="Aparna G."/>
            <person name="Rajaram M."/>
            <person name="Delcher A.L."/>
            <person name="Phillippy A.M."/>
            <person name="Puiu D."/>
            <person name="Schatz M.C."/>
            <person name="Shumway M."/>
            <person name="Sommer D.D."/>
            <person name="Trapnell C."/>
            <person name="Benahmed F."/>
            <person name="Dimitrov G."/>
            <person name="Madupu R."/>
            <person name="Radune D."/>
            <person name="Sullivan S."/>
            <person name="Jha G."/>
            <person name="Ishihara H."/>
            <person name="Lee S.W."/>
            <person name="Pandey A."/>
            <person name="Sharma V."/>
            <person name="Sriariyanun M."/>
            <person name="Szurek B."/>
            <person name="Vera-Cruz C.M."/>
            <person name="Dorman K.S."/>
            <person name="Ronald P.C."/>
            <person name="Verdier V."/>
            <person name="Dow J.M."/>
            <person name="Sonti R.V."/>
            <person name="Tsuge S."/>
            <person name="Brendel V.P."/>
            <person name="Rabinowicz P.D."/>
            <person name="Leach J.E."/>
            <person name="White F.F."/>
            <person name="Salzberg S.L."/>
        </authorList>
    </citation>
    <scope>NUCLEOTIDE SEQUENCE [LARGE SCALE GENOMIC DNA]</scope>
    <source>
        <strain evidence="2 3">BLS256</strain>
    </source>
</reference>
<dbReference type="AlphaFoldDB" id="G7TCH1"/>
<evidence type="ECO:0000313" key="2">
    <source>
        <dbReference type="EMBL" id="AEQ94958.1"/>
    </source>
</evidence>
<dbReference type="EMBL" id="CP003057">
    <property type="protein sequence ID" value="AEQ94958.1"/>
    <property type="molecule type" value="Genomic_DNA"/>
</dbReference>
<dbReference type="Proteomes" id="UP000008851">
    <property type="component" value="Chromosome"/>
</dbReference>
<gene>
    <name evidence="2" type="ORF">XOC_0751</name>
</gene>
<accession>G7TCH1</accession>
<name>G7TCH1_XANOB</name>
<dbReference type="KEGG" id="xor:XOC_0751"/>